<reference evidence="1 2" key="2">
    <citation type="journal article" date="2022" name="Mol. Ecol. Resour.">
        <title>The genomes of chicory, endive, great burdock and yacon provide insights into Asteraceae paleo-polyploidization history and plant inulin production.</title>
        <authorList>
            <person name="Fan W."/>
            <person name="Wang S."/>
            <person name="Wang H."/>
            <person name="Wang A."/>
            <person name="Jiang F."/>
            <person name="Liu H."/>
            <person name="Zhao H."/>
            <person name="Xu D."/>
            <person name="Zhang Y."/>
        </authorList>
    </citation>
    <scope>NUCLEOTIDE SEQUENCE [LARGE SCALE GENOMIC DNA]</scope>
    <source>
        <strain evidence="2">cv. Yunnan</strain>
        <tissue evidence="1">Leaves</tissue>
    </source>
</reference>
<reference evidence="2" key="1">
    <citation type="journal article" date="2022" name="Mol. Ecol. Resour.">
        <title>The genomes of chicory, endive, great burdock and yacon provide insights into Asteraceae palaeo-polyploidization history and plant inulin production.</title>
        <authorList>
            <person name="Fan W."/>
            <person name="Wang S."/>
            <person name="Wang H."/>
            <person name="Wang A."/>
            <person name="Jiang F."/>
            <person name="Liu H."/>
            <person name="Zhao H."/>
            <person name="Xu D."/>
            <person name="Zhang Y."/>
        </authorList>
    </citation>
    <scope>NUCLEOTIDE SEQUENCE [LARGE SCALE GENOMIC DNA]</scope>
    <source>
        <strain evidence="2">cv. Yunnan</strain>
    </source>
</reference>
<accession>A0ACB9HDE2</accession>
<dbReference type="EMBL" id="CM042029">
    <property type="protein sequence ID" value="KAI3793744.1"/>
    <property type="molecule type" value="Genomic_DNA"/>
</dbReference>
<name>A0ACB9HDE2_9ASTR</name>
<evidence type="ECO:0000313" key="2">
    <source>
        <dbReference type="Proteomes" id="UP001056120"/>
    </source>
</evidence>
<protein>
    <submittedName>
        <fullName evidence="1">Uncharacterized protein</fullName>
    </submittedName>
</protein>
<proteinExistence type="predicted"/>
<sequence length="129" mass="14392">MPPLLSTNCSEISPGGYAIGDVTNEFIYSVFIRVLMDKGAMVHRGINIGDTTCGLCGYGTETTDHLAASCIMVKAIWWHIHVWLKIPFHGSATSGDDILEDLHKHNGSYQWKKVLEVVMFTTWFTCHTC</sequence>
<comment type="caution">
    <text evidence="1">The sequence shown here is derived from an EMBL/GenBank/DDBJ whole genome shotgun (WGS) entry which is preliminary data.</text>
</comment>
<keyword evidence="2" id="KW-1185">Reference proteome</keyword>
<gene>
    <name evidence="1" type="ORF">L1987_36366</name>
</gene>
<organism evidence="1 2">
    <name type="scientific">Smallanthus sonchifolius</name>
    <dbReference type="NCBI Taxonomy" id="185202"/>
    <lineage>
        <taxon>Eukaryota</taxon>
        <taxon>Viridiplantae</taxon>
        <taxon>Streptophyta</taxon>
        <taxon>Embryophyta</taxon>
        <taxon>Tracheophyta</taxon>
        <taxon>Spermatophyta</taxon>
        <taxon>Magnoliopsida</taxon>
        <taxon>eudicotyledons</taxon>
        <taxon>Gunneridae</taxon>
        <taxon>Pentapetalae</taxon>
        <taxon>asterids</taxon>
        <taxon>campanulids</taxon>
        <taxon>Asterales</taxon>
        <taxon>Asteraceae</taxon>
        <taxon>Asteroideae</taxon>
        <taxon>Heliantheae alliance</taxon>
        <taxon>Millerieae</taxon>
        <taxon>Smallanthus</taxon>
    </lineage>
</organism>
<dbReference type="Proteomes" id="UP001056120">
    <property type="component" value="Linkage Group LG12"/>
</dbReference>
<evidence type="ECO:0000313" key="1">
    <source>
        <dbReference type="EMBL" id="KAI3793744.1"/>
    </source>
</evidence>